<protein>
    <recommendedName>
        <fullName evidence="1">GIY-YIG domain-containing protein</fullName>
    </recommendedName>
</protein>
<name>A0A151J480_9HYME</name>
<evidence type="ECO:0000259" key="1">
    <source>
        <dbReference type="PROSITE" id="PS50164"/>
    </source>
</evidence>
<dbReference type="SUPFAM" id="SSF82771">
    <property type="entry name" value="GIY-YIG endonuclease"/>
    <property type="match status" value="1"/>
</dbReference>
<dbReference type="Gene3D" id="3.40.1440.10">
    <property type="entry name" value="GIY-YIG endonuclease"/>
    <property type="match status" value="1"/>
</dbReference>
<proteinExistence type="predicted"/>
<evidence type="ECO:0000313" key="3">
    <source>
        <dbReference type="Proteomes" id="UP000078492"/>
    </source>
</evidence>
<dbReference type="InterPro" id="IPR035901">
    <property type="entry name" value="GIY-YIG_endonuc_sf"/>
</dbReference>
<feature type="domain" description="GIY-YIG" evidence="1">
    <location>
        <begin position="91"/>
        <end position="171"/>
    </location>
</feature>
<keyword evidence="3" id="KW-1185">Reference proteome</keyword>
<dbReference type="EMBL" id="KQ980163">
    <property type="protein sequence ID" value="KYN17404.1"/>
    <property type="molecule type" value="Genomic_DNA"/>
</dbReference>
<dbReference type="CDD" id="cd10442">
    <property type="entry name" value="GIY-YIG_PLEs"/>
    <property type="match status" value="1"/>
</dbReference>
<dbReference type="Proteomes" id="UP000078492">
    <property type="component" value="Unassembled WGS sequence"/>
</dbReference>
<dbReference type="PANTHER" id="PTHR21301:SF11">
    <property type="entry name" value="GIY-YIG DOMAIN-CONTAINING PROTEIN"/>
    <property type="match status" value="1"/>
</dbReference>
<dbReference type="PROSITE" id="PS50164">
    <property type="entry name" value="GIY_YIG"/>
    <property type="match status" value="1"/>
</dbReference>
<evidence type="ECO:0000313" key="2">
    <source>
        <dbReference type="EMBL" id="KYN17404.1"/>
    </source>
</evidence>
<sequence>MNNYPLDFIFNIINYRLKSLVHKKIFKQKNNTETDNEDEKKIWFTIPYLNKISDRFRGVVKNLNVSLAFFSLNKLSCFIRAQKDCLTTFLKKNVIYKIKCSDCDASYVGQTKRTLMTRIKEHKNDIRKRNGSLSVVSEHRLNHEFDWEVVEIMDSERWLYRRRVAEMLYIKLQKNSLNLQSNTEFLHDSYLPILESLQ</sequence>
<reference evidence="2 3" key="1">
    <citation type="submission" date="2015-09" db="EMBL/GenBank/DDBJ databases">
        <title>Trachymyrmex cornetzi WGS genome.</title>
        <authorList>
            <person name="Nygaard S."/>
            <person name="Hu H."/>
            <person name="Boomsma J."/>
            <person name="Zhang G."/>
        </authorList>
    </citation>
    <scope>NUCLEOTIDE SEQUENCE [LARGE SCALE GENOMIC DNA]</scope>
    <source>
        <strain evidence="2">Tcor2-1</strain>
        <tissue evidence="2">Whole body</tissue>
    </source>
</reference>
<organism evidence="2 3">
    <name type="scientific">Trachymyrmex cornetzi</name>
    <dbReference type="NCBI Taxonomy" id="471704"/>
    <lineage>
        <taxon>Eukaryota</taxon>
        <taxon>Metazoa</taxon>
        <taxon>Ecdysozoa</taxon>
        <taxon>Arthropoda</taxon>
        <taxon>Hexapoda</taxon>
        <taxon>Insecta</taxon>
        <taxon>Pterygota</taxon>
        <taxon>Neoptera</taxon>
        <taxon>Endopterygota</taxon>
        <taxon>Hymenoptera</taxon>
        <taxon>Apocrita</taxon>
        <taxon>Aculeata</taxon>
        <taxon>Formicoidea</taxon>
        <taxon>Formicidae</taxon>
        <taxon>Myrmicinae</taxon>
        <taxon>Trachymyrmex</taxon>
    </lineage>
</organism>
<accession>A0A151J480</accession>
<dbReference type="Pfam" id="PF01541">
    <property type="entry name" value="GIY-YIG"/>
    <property type="match status" value="1"/>
</dbReference>
<dbReference type="InterPro" id="IPR000305">
    <property type="entry name" value="GIY-YIG_endonuc"/>
</dbReference>
<gene>
    <name evidence="2" type="ORF">ALC57_10305</name>
</gene>
<dbReference type="AlphaFoldDB" id="A0A151J480"/>
<dbReference type="PANTHER" id="PTHR21301">
    <property type="entry name" value="REVERSE TRANSCRIPTASE"/>
    <property type="match status" value="1"/>
</dbReference>